<dbReference type="Pfam" id="PF12697">
    <property type="entry name" value="Abhydrolase_6"/>
    <property type="match status" value="1"/>
</dbReference>
<proteinExistence type="inferred from homology"/>
<dbReference type="PANTHER" id="PTHR22946">
    <property type="entry name" value="DIENELACTONE HYDROLASE DOMAIN-CONTAINING PROTEIN-RELATED"/>
    <property type="match status" value="1"/>
</dbReference>
<reference evidence="4" key="1">
    <citation type="journal article" date="2014" name="Int. J. Syst. Evol. Microbiol.">
        <title>Complete genome sequence of Corynebacterium casei LMG S-19264T (=DSM 44701T), isolated from a smear-ripened cheese.</title>
        <authorList>
            <consortium name="US DOE Joint Genome Institute (JGI-PGF)"/>
            <person name="Walter F."/>
            <person name="Albersmeier A."/>
            <person name="Kalinowski J."/>
            <person name="Ruckert C."/>
        </authorList>
    </citation>
    <scope>NUCLEOTIDE SEQUENCE</scope>
    <source>
        <strain evidence="4">VKM Ac-1321</strain>
    </source>
</reference>
<evidence type="ECO:0000313" key="4">
    <source>
        <dbReference type="EMBL" id="GLL00252.1"/>
    </source>
</evidence>
<keyword evidence="1" id="KW-0378">Hydrolase</keyword>
<name>A0A9W6NKV9_9ACTN</name>
<evidence type="ECO:0000256" key="1">
    <source>
        <dbReference type="ARBA" id="ARBA00022801"/>
    </source>
</evidence>
<reference evidence="4" key="2">
    <citation type="submission" date="2023-01" db="EMBL/GenBank/DDBJ databases">
        <authorList>
            <person name="Sun Q."/>
            <person name="Evtushenko L."/>
        </authorList>
    </citation>
    <scope>NUCLEOTIDE SEQUENCE</scope>
    <source>
        <strain evidence="4">VKM Ac-1321</strain>
    </source>
</reference>
<comment type="caution">
    <text evidence="4">The sequence shown here is derived from an EMBL/GenBank/DDBJ whole genome shotgun (WGS) entry which is preliminary data.</text>
</comment>
<evidence type="ECO:0000313" key="5">
    <source>
        <dbReference type="Proteomes" id="UP001143480"/>
    </source>
</evidence>
<comment type="similarity">
    <text evidence="2">Belongs to the AB hydrolase superfamily. FUS2 hydrolase family.</text>
</comment>
<protein>
    <recommendedName>
        <fullName evidence="3">AB hydrolase-1 domain-containing protein</fullName>
    </recommendedName>
</protein>
<dbReference type="InterPro" id="IPR050261">
    <property type="entry name" value="FrsA_esterase"/>
</dbReference>
<dbReference type="InterPro" id="IPR029058">
    <property type="entry name" value="AB_hydrolase_fold"/>
</dbReference>
<sequence length="263" mass="28012">MEERWQLDPDPALRPVARTPEVRFDSQGVPLLGVLHLPAGPGPHPVVVLLHGFPGNERNFDLAQALRRAGYAALVFHYRGSWGVGGAYSWSNVLADAARAVAVAPRLDPSLDAARVAVVGHSLGGFAALHTAAADPSVRAVAALASFDFGATAEEPADVLQQARAMFASDLLPLQGTSGDALFEEMMANGSAWRLADLAPRLAGRPVLLVAGEHDTVAPPARHHRPLVEAYRQEALTLPSDHAFSGHRIALTRAVIEFLDRSM</sequence>
<evidence type="ECO:0000256" key="2">
    <source>
        <dbReference type="ARBA" id="ARBA00038115"/>
    </source>
</evidence>
<keyword evidence="5" id="KW-1185">Reference proteome</keyword>
<organism evidence="4 5">
    <name type="scientific">Dactylosporangium matsuzakiense</name>
    <dbReference type="NCBI Taxonomy" id="53360"/>
    <lineage>
        <taxon>Bacteria</taxon>
        <taxon>Bacillati</taxon>
        <taxon>Actinomycetota</taxon>
        <taxon>Actinomycetes</taxon>
        <taxon>Micromonosporales</taxon>
        <taxon>Micromonosporaceae</taxon>
        <taxon>Dactylosporangium</taxon>
    </lineage>
</organism>
<dbReference type="AlphaFoldDB" id="A0A9W6NKV9"/>
<evidence type="ECO:0000259" key="3">
    <source>
        <dbReference type="Pfam" id="PF12697"/>
    </source>
</evidence>
<dbReference type="EMBL" id="BSFP01000007">
    <property type="protein sequence ID" value="GLL00252.1"/>
    <property type="molecule type" value="Genomic_DNA"/>
</dbReference>
<dbReference type="RefSeq" id="WP_261963056.1">
    <property type="nucleotide sequence ID" value="NZ_BSFP01000007.1"/>
</dbReference>
<dbReference type="GO" id="GO:0052689">
    <property type="term" value="F:carboxylic ester hydrolase activity"/>
    <property type="evidence" value="ECO:0007669"/>
    <property type="project" value="UniProtKB-ARBA"/>
</dbReference>
<accession>A0A9W6NKV9</accession>
<dbReference type="Gene3D" id="3.40.50.1820">
    <property type="entry name" value="alpha/beta hydrolase"/>
    <property type="match status" value="1"/>
</dbReference>
<dbReference type="SUPFAM" id="SSF53474">
    <property type="entry name" value="alpha/beta-Hydrolases"/>
    <property type="match status" value="1"/>
</dbReference>
<dbReference type="Proteomes" id="UP001143480">
    <property type="component" value="Unassembled WGS sequence"/>
</dbReference>
<feature type="domain" description="AB hydrolase-1" evidence="3">
    <location>
        <begin position="47"/>
        <end position="239"/>
    </location>
</feature>
<dbReference type="InterPro" id="IPR000073">
    <property type="entry name" value="AB_hydrolase_1"/>
</dbReference>
<dbReference type="PANTHER" id="PTHR22946:SF9">
    <property type="entry name" value="POLYKETIDE TRANSFERASE AF380"/>
    <property type="match status" value="1"/>
</dbReference>
<gene>
    <name evidence="4" type="ORF">GCM10017581_019920</name>
</gene>